<dbReference type="InterPro" id="IPR054416">
    <property type="entry name" value="GST_UstS-like_C"/>
</dbReference>
<dbReference type="Pfam" id="PF13417">
    <property type="entry name" value="GST_N_3"/>
    <property type="match status" value="1"/>
</dbReference>
<keyword evidence="3" id="KW-1185">Reference proteome</keyword>
<evidence type="ECO:0000313" key="3">
    <source>
        <dbReference type="Proteomes" id="UP001209540"/>
    </source>
</evidence>
<dbReference type="Pfam" id="PF22041">
    <property type="entry name" value="GST_C_7"/>
    <property type="match status" value="1"/>
</dbReference>
<dbReference type="Gene3D" id="3.40.30.10">
    <property type="entry name" value="Glutaredoxin"/>
    <property type="match status" value="1"/>
</dbReference>
<reference evidence="2" key="2">
    <citation type="submission" date="2023-02" db="EMBL/GenBank/DDBJ databases">
        <authorList>
            <consortium name="DOE Joint Genome Institute"/>
            <person name="Mondo S.J."/>
            <person name="Chang Y."/>
            <person name="Wang Y."/>
            <person name="Ahrendt S."/>
            <person name="Andreopoulos W."/>
            <person name="Barry K."/>
            <person name="Beard J."/>
            <person name="Benny G.L."/>
            <person name="Blankenship S."/>
            <person name="Bonito G."/>
            <person name="Cuomo C."/>
            <person name="Desiro A."/>
            <person name="Gervers K.A."/>
            <person name="Hundley H."/>
            <person name="Kuo A."/>
            <person name="LaButti K."/>
            <person name="Lang B.F."/>
            <person name="Lipzen A."/>
            <person name="O'Donnell K."/>
            <person name="Pangilinan J."/>
            <person name="Reynolds N."/>
            <person name="Sandor L."/>
            <person name="Smith M.W."/>
            <person name="Tsang A."/>
            <person name="Grigoriev I.V."/>
            <person name="Stajich J.E."/>
            <person name="Spatafora J.W."/>
        </authorList>
    </citation>
    <scope>NUCLEOTIDE SEQUENCE</scope>
    <source>
        <strain evidence="2">RSA 2281</strain>
    </source>
</reference>
<dbReference type="EMBL" id="JAIXMP010000018">
    <property type="protein sequence ID" value="KAI9258968.1"/>
    <property type="molecule type" value="Genomic_DNA"/>
</dbReference>
<dbReference type="InterPro" id="IPR036249">
    <property type="entry name" value="Thioredoxin-like_sf"/>
</dbReference>
<dbReference type="Gene3D" id="1.20.1050.10">
    <property type="match status" value="1"/>
</dbReference>
<sequence length="238" mass="27930">MTESHIVFYDLKLPNDPNFAWSPNTCKTRFTLNYKGIPYKTVWLTFFEVHSEIPKLTKSDRMPTIPVIVDKLHGDKVVQDSWEIAKYLDEAYPDTPRLFNNDLGTQLFFYNYCTKNILLQVFKLVLPNLLDKTGDMREWYVTSREAMFKTSLENVMGDPEEQAKILAGFLEPIGAILKEYPYVNGQQVACNDIMLAGYLHMLFVFRPDLFDTIVLNNQKSGKHFNDWWKKMEKYIKQE</sequence>
<organism evidence="2 3">
    <name type="scientific">Phascolomyces articulosus</name>
    <dbReference type="NCBI Taxonomy" id="60185"/>
    <lineage>
        <taxon>Eukaryota</taxon>
        <taxon>Fungi</taxon>
        <taxon>Fungi incertae sedis</taxon>
        <taxon>Mucoromycota</taxon>
        <taxon>Mucoromycotina</taxon>
        <taxon>Mucoromycetes</taxon>
        <taxon>Mucorales</taxon>
        <taxon>Lichtheimiaceae</taxon>
        <taxon>Phascolomyces</taxon>
    </lineage>
</organism>
<proteinExistence type="predicted"/>
<gene>
    <name evidence="2" type="ORF">BDA99DRAFT_514636</name>
</gene>
<dbReference type="SUPFAM" id="SSF52833">
    <property type="entry name" value="Thioredoxin-like"/>
    <property type="match status" value="1"/>
</dbReference>
<accession>A0AAD5PCZ5</accession>
<comment type="caution">
    <text evidence="2">The sequence shown here is derived from an EMBL/GenBank/DDBJ whole genome shotgun (WGS) entry which is preliminary data.</text>
</comment>
<dbReference type="AlphaFoldDB" id="A0AAD5PCZ5"/>
<dbReference type="PROSITE" id="PS50404">
    <property type="entry name" value="GST_NTER"/>
    <property type="match status" value="1"/>
</dbReference>
<dbReference type="InterPro" id="IPR004045">
    <property type="entry name" value="Glutathione_S-Trfase_N"/>
</dbReference>
<feature type="domain" description="GST N-terminal" evidence="1">
    <location>
        <begin position="12"/>
        <end position="96"/>
    </location>
</feature>
<evidence type="ECO:0000313" key="2">
    <source>
        <dbReference type="EMBL" id="KAI9258968.1"/>
    </source>
</evidence>
<name>A0AAD5PCZ5_9FUNG</name>
<protein>
    <submittedName>
        <fullName evidence="2">Glutathione S-transferase</fullName>
    </submittedName>
</protein>
<evidence type="ECO:0000259" key="1">
    <source>
        <dbReference type="PROSITE" id="PS50404"/>
    </source>
</evidence>
<dbReference type="Proteomes" id="UP001209540">
    <property type="component" value="Unassembled WGS sequence"/>
</dbReference>
<reference evidence="2" key="1">
    <citation type="journal article" date="2022" name="IScience">
        <title>Evolution of zygomycete secretomes and the origins of terrestrial fungal ecologies.</title>
        <authorList>
            <person name="Chang Y."/>
            <person name="Wang Y."/>
            <person name="Mondo S."/>
            <person name="Ahrendt S."/>
            <person name="Andreopoulos W."/>
            <person name="Barry K."/>
            <person name="Beard J."/>
            <person name="Benny G.L."/>
            <person name="Blankenship S."/>
            <person name="Bonito G."/>
            <person name="Cuomo C."/>
            <person name="Desiro A."/>
            <person name="Gervers K.A."/>
            <person name="Hundley H."/>
            <person name="Kuo A."/>
            <person name="LaButti K."/>
            <person name="Lang B.F."/>
            <person name="Lipzen A."/>
            <person name="O'Donnell K."/>
            <person name="Pangilinan J."/>
            <person name="Reynolds N."/>
            <person name="Sandor L."/>
            <person name="Smith M.E."/>
            <person name="Tsang A."/>
            <person name="Grigoriev I.V."/>
            <person name="Stajich J.E."/>
            <person name="Spatafora J.W."/>
        </authorList>
    </citation>
    <scope>NUCLEOTIDE SEQUENCE</scope>
    <source>
        <strain evidence="2">RSA 2281</strain>
    </source>
</reference>